<dbReference type="EMBL" id="WUBI01000001">
    <property type="protein sequence ID" value="MWV44347.1"/>
    <property type="molecule type" value="Genomic_DNA"/>
</dbReference>
<sequence>MNINDKTIVGDWDNSLNGVLFQNCVFRDIPGFKYKDIINIRHQDIPNNFHFELMGCLRDHTEEPIDKLPYPAFCIIFSKEVDAFFVQFQISFDDNDDEWRTQIKWIYEYYIDELRKQVSLMDSAQFIEISSEYGSSFYIKFCENNSNTIGEAFIESLPKLNSLFLKTHHALQGIDKFITVMDFWYKNKENNMESTWHEFFIQHNWVLSQCFSLPFILFKDKAYAGGKDLSNRGGSLLDFIYKNNLFENVAIIEIKTPLTKLIGQEYRSGVFSMSADLSGSLNQLLHYKDRLQKEFFVNRYNSKTVFHALNPKCILLIGALDSLNDSEKQNFELFRSELRSIEIITYDELFEKVNLLKDLLL</sequence>
<feature type="domain" description="Shedu protein SduA C-terminal" evidence="1">
    <location>
        <begin position="192"/>
        <end position="349"/>
    </location>
</feature>
<dbReference type="InterPro" id="IPR025359">
    <property type="entry name" value="SduA_C"/>
</dbReference>
<gene>
    <name evidence="2" type="ORF">GRF59_11970</name>
</gene>
<organism evidence="2 3">
    <name type="scientific">Paenibacillus dendrobii</name>
    <dbReference type="NCBI Taxonomy" id="2691084"/>
    <lineage>
        <taxon>Bacteria</taxon>
        <taxon>Bacillati</taxon>
        <taxon>Bacillota</taxon>
        <taxon>Bacilli</taxon>
        <taxon>Bacillales</taxon>
        <taxon>Paenibacillaceae</taxon>
        <taxon>Paenibacillus</taxon>
    </lineage>
</organism>
<dbReference type="RefSeq" id="WP_160497773.1">
    <property type="nucleotide sequence ID" value="NZ_WUBI01000001.1"/>
</dbReference>
<protein>
    <submittedName>
        <fullName evidence="2">DUF4263 domain-containing protein</fullName>
    </submittedName>
</protein>
<dbReference type="AlphaFoldDB" id="A0A7X3LGR2"/>
<dbReference type="Proteomes" id="UP000460318">
    <property type="component" value="Unassembled WGS sequence"/>
</dbReference>
<evidence type="ECO:0000313" key="3">
    <source>
        <dbReference type="Proteomes" id="UP000460318"/>
    </source>
</evidence>
<evidence type="ECO:0000313" key="2">
    <source>
        <dbReference type="EMBL" id="MWV44347.1"/>
    </source>
</evidence>
<reference evidence="2 3" key="1">
    <citation type="submission" date="2019-12" db="EMBL/GenBank/DDBJ databases">
        <title>Paenibacillus sp. nov., an endophytic bacterium isolated from the stem of Dendrobium.</title>
        <authorList>
            <person name="Zhao R."/>
        </authorList>
    </citation>
    <scope>NUCLEOTIDE SEQUENCE [LARGE SCALE GENOMIC DNA]</scope>
    <source>
        <strain evidence="2 3">HJL G12</strain>
    </source>
</reference>
<proteinExistence type="predicted"/>
<accession>A0A7X3LGR2</accession>
<evidence type="ECO:0000259" key="1">
    <source>
        <dbReference type="Pfam" id="PF14082"/>
    </source>
</evidence>
<comment type="caution">
    <text evidence="2">The sequence shown here is derived from an EMBL/GenBank/DDBJ whole genome shotgun (WGS) entry which is preliminary data.</text>
</comment>
<dbReference type="Pfam" id="PF14082">
    <property type="entry name" value="SduA_C"/>
    <property type="match status" value="1"/>
</dbReference>
<keyword evidence="3" id="KW-1185">Reference proteome</keyword>
<name>A0A7X3LGR2_9BACL</name>